<comment type="caution">
    <text evidence="1">The sequence shown here is derived from an EMBL/GenBank/DDBJ whole genome shotgun (WGS) entry which is preliminary data.</text>
</comment>
<dbReference type="AlphaFoldDB" id="A0A645GTM9"/>
<sequence length="50" mass="5830">MKDFWFTLVFSGLPDECTTFDLIEEIPEEGGFFVPNIKRNGTDVYRVIIE</sequence>
<dbReference type="EMBL" id="VSSQ01080320">
    <property type="protein sequence ID" value="MPN29566.1"/>
    <property type="molecule type" value="Genomic_DNA"/>
</dbReference>
<gene>
    <name evidence="1" type="ORF">SDC9_177019</name>
</gene>
<organism evidence="1">
    <name type="scientific">bioreactor metagenome</name>
    <dbReference type="NCBI Taxonomy" id="1076179"/>
    <lineage>
        <taxon>unclassified sequences</taxon>
        <taxon>metagenomes</taxon>
        <taxon>ecological metagenomes</taxon>
    </lineage>
</organism>
<name>A0A645GTM9_9ZZZZ</name>
<evidence type="ECO:0000313" key="1">
    <source>
        <dbReference type="EMBL" id="MPN29566.1"/>
    </source>
</evidence>
<proteinExistence type="predicted"/>
<protein>
    <submittedName>
        <fullName evidence="1">Uncharacterized protein</fullName>
    </submittedName>
</protein>
<accession>A0A645GTM9</accession>
<reference evidence="1" key="1">
    <citation type="submission" date="2019-08" db="EMBL/GenBank/DDBJ databases">
        <authorList>
            <person name="Kucharzyk K."/>
            <person name="Murdoch R.W."/>
            <person name="Higgins S."/>
            <person name="Loffler F."/>
        </authorList>
    </citation>
    <scope>NUCLEOTIDE SEQUENCE</scope>
</reference>